<proteinExistence type="inferred from homology"/>
<dbReference type="InterPro" id="IPR000322">
    <property type="entry name" value="Glyco_hydro_31_TIM"/>
</dbReference>
<dbReference type="InterPro" id="IPR013780">
    <property type="entry name" value="Glyco_hydro_b"/>
</dbReference>
<protein>
    <submittedName>
        <fullName evidence="6">Uncharacterized protein</fullName>
    </submittedName>
</protein>
<dbReference type="SUPFAM" id="SSF51445">
    <property type="entry name" value="(Trans)glycosidases"/>
    <property type="match status" value="1"/>
</dbReference>
<dbReference type="Gene3D" id="3.20.20.80">
    <property type="entry name" value="Glycosidases"/>
    <property type="match status" value="1"/>
</dbReference>
<evidence type="ECO:0000313" key="6">
    <source>
        <dbReference type="EMBL" id="CAD7401369.1"/>
    </source>
</evidence>
<dbReference type="InterPro" id="IPR017853">
    <property type="entry name" value="GH"/>
</dbReference>
<dbReference type="Pfam" id="PF21365">
    <property type="entry name" value="Glyco_hydro_31_3rd"/>
    <property type="match status" value="1"/>
</dbReference>
<gene>
    <name evidence="6" type="ORF">TPSB3V08_LOCUS3066</name>
</gene>
<dbReference type="Pfam" id="PF01055">
    <property type="entry name" value="Glyco_hydro_31_2nd"/>
    <property type="match status" value="2"/>
</dbReference>
<dbReference type="PANTHER" id="PTHR43053">
    <property type="entry name" value="GLYCOSIDASE FAMILY 31"/>
    <property type="match status" value="1"/>
</dbReference>
<dbReference type="EMBL" id="OD001298">
    <property type="protein sequence ID" value="CAD7401369.1"/>
    <property type="molecule type" value="Genomic_DNA"/>
</dbReference>
<evidence type="ECO:0000256" key="2">
    <source>
        <dbReference type="RuleBase" id="RU361185"/>
    </source>
</evidence>
<name>A0A7R9GYS2_TIMPO</name>
<evidence type="ECO:0000256" key="1">
    <source>
        <dbReference type="ARBA" id="ARBA00007806"/>
    </source>
</evidence>
<dbReference type="Gene3D" id="2.60.40.1180">
    <property type="entry name" value="Golgi alpha-mannosidase II"/>
    <property type="match status" value="1"/>
</dbReference>
<feature type="domain" description="Glycoside hydrolase family 31 TIM barrel" evidence="4">
    <location>
        <begin position="549"/>
        <end position="670"/>
    </location>
</feature>
<evidence type="ECO:0000256" key="3">
    <source>
        <dbReference type="SAM" id="MobiDB-lite"/>
    </source>
</evidence>
<feature type="domain" description="Glycoside hydrolase family 31 TIM barrel" evidence="4">
    <location>
        <begin position="719"/>
        <end position="805"/>
    </location>
</feature>
<dbReference type="InterPro" id="IPR050985">
    <property type="entry name" value="Alpha-glycosidase_related"/>
</dbReference>
<organism evidence="6">
    <name type="scientific">Timema poppense</name>
    <name type="common">Walking stick</name>
    <dbReference type="NCBI Taxonomy" id="170557"/>
    <lineage>
        <taxon>Eukaryota</taxon>
        <taxon>Metazoa</taxon>
        <taxon>Ecdysozoa</taxon>
        <taxon>Arthropoda</taxon>
        <taxon>Hexapoda</taxon>
        <taxon>Insecta</taxon>
        <taxon>Pterygota</taxon>
        <taxon>Neoptera</taxon>
        <taxon>Polyneoptera</taxon>
        <taxon>Phasmatodea</taxon>
        <taxon>Timematodea</taxon>
        <taxon>Timematoidea</taxon>
        <taxon>Timematidae</taxon>
        <taxon>Timema</taxon>
    </lineage>
</organism>
<reference evidence="6" key="1">
    <citation type="submission" date="2020-11" db="EMBL/GenBank/DDBJ databases">
        <authorList>
            <person name="Tran Van P."/>
        </authorList>
    </citation>
    <scope>NUCLEOTIDE SEQUENCE</scope>
</reference>
<feature type="region of interest" description="Disordered" evidence="3">
    <location>
        <begin position="170"/>
        <end position="237"/>
    </location>
</feature>
<dbReference type="AlphaFoldDB" id="A0A7R9GYS2"/>
<keyword evidence="2" id="KW-0378">Hydrolase</keyword>
<feature type="domain" description="Glycosyl hydrolase family 31 C-terminal" evidence="5">
    <location>
        <begin position="843"/>
        <end position="925"/>
    </location>
</feature>
<dbReference type="GO" id="GO:0005975">
    <property type="term" value="P:carbohydrate metabolic process"/>
    <property type="evidence" value="ECO:0007669"/>
    <property type="project" value="InterPro"/>
</dbReference>
<dbReference type="GO" id="GO:0004553">
    <property type="term" value="F:hydrolase activity, hydrolyzing O-glycosyl compounds"/>
    <property type="evidence" value="ECO:0007669"/>
    <property type="project" value="InterPro"/>
</dbReference>
<dbReference type="InterPro" id="IPR048395">
    <property type="entry name" value="Glyco_hydro_31_C"/>
</dbReference>
<comment type="similarity">
    <text evidence="1 2">Belongs to the glycosyl hydrolase 31 family.</text>
</comment>
<dbReference type="CDD" id="cd06592">
    <property type="entry name" value="GH31_NET37"/>
    <property type="match status" value="1"/>
</dbReference>
<accession>A0A7R9GYS2</accession>
<keyword evidence="2" id="KW-0326">Glycosidase</keyword>
<dbReference type="PANTHER" id="PTHR43053:SF6">
    <property type="entry name" value="SITS-BINDING PROTEIN"/>
    <property type="match status" value="1"/>
</dbReference>
<evidence type="ECO:0000259" key="5">
    <source>
        <dbReference type="Pfam" id="PF21365"/>
    </source>
</evidence>
<evidence type="ECO:0000259" key="4">
    <source>
        <dbReference type="Pfam" id="PF01055"/>
    </source>
</evidence>
<feature type="compositionally biased region" description="Polar residues" evidence="3">
    <location>
        <begin position="175"/>
        <end position="198"/>
    </location>
</feature>
<sequence>MEAARYLTGRFGWDMTAHERDSNLDLPVLGSPAQHEISALANYATVAGKTPSRRMPVEYHDKALPWADGETSAAADAGGLTTTEQGAEETAPLLPPSYPLVPEVVVSPPSPSNRLLASRRNSISLPALPVHMDSPQSSQGRDEKESILEVIYPHLRGRRVGNPLRKLSLSRPEQESNLNLPAGHQQASDAIDHSSTPDTSHHGDITSDEDIFSDGEGGVSEEETGRIPLQNARRKPTMPLQLLKVQNAHLPGEHSPQNSITSVNSISSLLKEKLARAYFHLIRFNNEERIVRLYNDAGVEILHGNLGTFLNYETAYKCLEHNQRTDGSVCLEWMNRARFYMNYREFRQVHCYYITWESIAEDVSPMDCFDWSHGQGHWYGGGQTPSMAWPAELGHVELSPFITGDVKYHQWGNVLKRYFINSKGVTITIDPNTPLHVSINAENSKKLCLSAKHDDFGYVYHDTPLPKLNYTICRADNMKILHSFLAEKNLWDGLKKDELETISSLLTEPVWQIAPSSIDELTESAIYNFTEDVIGLGFLRQGHVLLNEFWQSNIGDFSLDVSRFPTLEETVDIIHRRGFRIILTIQPFISTESHNFQDAVKEKLLVTERDGRRHIPALTAYKQVLSAGVLDTTNNHSGPWLQAKLKSLVDQYHIDSFYIDYGTAYDMPHHYHFEKELRNPDQYKAGFTQVVSQSVSVVGVSSATVRPRAPIFVSLPSFSSTWESLSKIIPTVLTYGMIGYPFIMPGSVGGDYSVQRFDEANSTTTERAKREDASEFRLPLPDKELYIRWLQLATFLPVIRYANLPSNYGDESVLEMAKVLTSLRLKTVNPLLKKYVRDALDFGTPIIRPLWLLDPKDPACLTVADEFSVGEELIVAPVLYPHTTEREVYLPAGVWKDGIDGSLRKGSRWLHSYRVPQDKVAHFIKMPDNTRF</sequence>
<dbReference type="SUPFAM" id="SSF51011">
    <property type="entry name" value="Glycosyl hydrolase domain"/>
    <property type="match status" value="1"/>
</dbReference>